<dbReference type="InterPro" id="IPR025961">
    <property type="entry name" value="Metal_resist"/>
</dbReference>
<dbReference type="Gene3D" id="1.20.120.1490">
    <property type="match status" value="1"/>
</dbReference>
<evidence type="ECO:0000256" key="1">
    <source>
        <dbReference type="ARBA" id="ARBA00044945"/>
    </source>
</evidence>
<proteinExistence type="inferred from homology"/>
<dbReference type="Proteomes" id="UP000235116">
    <property type="component" value="Chromosome"/>
</dbReference>
<feature type="region of interest" description="Disordered" evidence="4">
    <location>
        <begin position="100"/>
        <end position="123"/>
    </location>
</feature>
<organism evidence="5 6">
    <name type="scientific">Ketobacter alkanivorans</name>
    <dbReference type="NCBI Taxonomy" id="1917421"/>
    <lineage>
        <taxon>Bacteria</taxon>
        <taxon>Pseudomonadati</taxon>
        <taxon>Pseudomonadota</taxon>
        <taxon>Gammaproteobacteria</taxon>
        <taxon>Pseudomonadales</taxon>
        <taxon>Ketobacteraceae</taxon>
        <taxon>Ketobacter</taxon>
    </lineage>
</organism>
<evidence type="ECO:0000313" key="5">
    <source>
        <dbReference type="EMBL" id="AUM12151.1"/>
    </source>
</evidence>
<evidence type="ECO:0000313" key="6">
    <source>
        <dbReference type="Proteomes" id="UP000235116"/>
    </source>
</evidence>
<reference evidence="6" key="1">
    <citation type="submission" date="2017-08" db="EMBL/GenBank/DDBJ databases">
        <title>Direct submision.</title>
        <authorList>
            <person name="Kim S.-J."/>
            <person name="Rhee S.-K."/>
        </authorList>
    </citation>
    <scope>NUCLEOTIDE SEQUENCE [LARGE SCALE GENOMIC DNA]</scope>
    <source>
        <strain evidence="6">GI5</strain>
    </source>
</reference>
<comment type="similarity">
    <text evidence="1">Belongs to the ZraP family.</text>
</comment>
<dbReference type="EMBL" id="CP022684">
    <property type="protein sequence ID" value="AUM12151.1"/>
    <property type="molecule type" value="Genomic_DNA"/>
</dbReference>
<sequence>MTPHLNERSYTMRTFIALVISAVIAIPVLAMPPGDGSHMLKGLTRHLDLSEEQQAQVKAILDAKKPQMDAIHKQMQALKAETDGEIKGILTTEQVEKFESMQEKRKERFKEKREHRKEKLNKE</sequence>
<accession>A0A2K9LIZ3</accession>
<dbReference type="Pfam" id="PF13801">
    <property type="entry name" value="Metal_resist"/>
    <property type="match status" value="1"/>
</dbReference>
<evidence type="ECO:0000256" key="3">
    <source>
        <dbReference type="ARBA" id="ARBA00045001"/>
    </source>
</evidence>
<gene>
    <name evidence="5" type="ORF">Kalk_06885</name>
</gene>
<evidence type="ECO:0000256" key="4">
    <source>
        <dbReference type="SAM" id="MobiDB-lite"/>
    </source>
</evidence>
<dbReference type="KEGG" id="kak:Kalk_06885"/>
<feature type="compositionally biased region" description="Basic and acidic residues" evidence="4">
    <location>
        <begin position="100"/>
        <end position="112"/>
    </location>
</feature>
<protein>
    <recommendedName>
        <fullName evidence="2">Signaling pathway modulator ZraP</fullName>
    </recommendedName>
    <alternativeName>
        <fullName evidence="3">Zinc resistance-associated protein</fullName>
    </alternativeName>
</protein>
<evidence type="ECO:0000256" key="2">
    <source>
        <dbReference type="ARBA" id="ARBA00044983"/>
    </source>
</evidence>
<dbReference type="AlphaFoldDB" id="A0A2K9LIZ3"/>
<keyword evidence="6" id="KW-1185">Reference proteome</keyword>
<feature type="compositionally biased region" description="Basic residues" evidence="4">
    <location>
        <begin position="113"/>
        <end position="123"/>
    </location>
</feature>
<name>A0A2K9LIZ3_9GAMM</name>